<dbReference type="PANTHER" id="PTHR31973">
    <property type="entry name" value="POLYPROTEIN, PUTATIVE-RELATED"/>
    <property type="match status" value="1"/>
</dbReference>
<evidence type="ECO:0000259" key="1">
    <source>
        <dbReference type="Pfam" id="PF03108"/>
    </source>
</evidence>
<accession>A0AAE0DZT5</accession>
<name>A0AAE0DZT5_9ROSI</name>
<dbReference type="Proteomes" id="UP001281410">
    <property type="component" value="Unassembled WGS sequence"/>
</dbReference>
<dbReference type="EMBL" id="JANJYJ010000007">
    <property type="protein sequence ID" value="KAK3199043.1"/>
    <property type="molecule type" value="Genomic_DNA"/>
</dbReference>
<comment type="caution">
    <text evidence="2">The sequence shown here is derived from an EMBL/GenBank/DDBJ whole genome shotgun (WGS) entry which is preliminary data.</text>
</comment>
<evidence type="ECO:0000313" key="3">
    <source>
        <dbReference type="Proteomes" id="UP001281410"/>
    </source>
</evidence>
<keyword evidence="3" id="KW-1185">Reference proteome</keyword>
<dbReference type="PANTHER" id="PTHR31973:SF113">
    <property type="entry name" value="PROTEIN FAR1-RELATED SEQUENCE 5-LIKE"/>
    <property type="match status" value="1"/>
</dbReference>
<dbReference type="Pfam" id="PF03108">
    <property type="entry name" value="DBD_Tnp_Mut"/>
    <property type="match status" value="1"/>
</dbReference>
<protein>
    <recommendedName>
        <fullName evidence="1">Transposase MuDR plant domain-containing protein</fullName>
    </recommendedName>
</protein>
<dbReference type="AlphaFoldDB" id="A0AAE0DZT5"/>
<evidence type="ECO:0000313" key="2">
    <source>
        <dbReference type="EMBL" id="KAK3199043.1"/>
    </source>
</evidence>
<feature type="domain" description="Transposase MuDR plant" evidence="1">
    <location>
        <begin position="171"/>
        <end position="216"/>
    </location>
</feature>
<sequence>MTGQRGLAFDFPRDANYDQLLDKVYRVIGIDRNHYRVTLTTVAQTFRPSLPIEIIDDDDVALLLCRENFDPLVCISIVQIDDDRPELKQNFCPKSPHPSHHATQYNFQHTVDVPNPNTHLDDIRDGFIETANNVHSPHRHFGFHDTTENQNVSTRNVSEPQFDPIPYHVPNWYALANRFQTRVIKSDTTRYQVQCIVEECNWRLRAVKVANSDYFYIRRFNHEHTCSNKARFSLQRQASAWVIGEHIKEKFHDHGLYKPKEIIQDIQTEFGISYNYHNGYRAKHIALDEVQGTPVES</sequence>
<proteinExistence type="predicted"/>
<gene>
    <name evidence="2" type="ORF">Dsin_022458</name>
</gene>
<reference evidence="2" key="1">
    <citation type="journal article" date="2023" name="Plant J.">
        <title>Genome sequences and population genomics provide insights into the demographic history, inbreeding, and mutation load of two 'living fossil' tree species of Dipteronia.</title>
        <authorList>
            <person name="Feng Y."/>
            <person name="Comes H.P."/>
            <person name="Chen J."/>
            <person name="Zhu S."/>
            <person name="Lu R."/>
            <person name="Zhang X."/>
            <person name="Li P."/>
            <person name="Qiu J."/>
            <person name="Olsen K.M."/>
            <person name="Qiu Y."/>
        </authorList>
    </citation>
    <scope>NUCLEOTIDE SEQUENCE</scope>
    <source>
        <strain evidence="2">NBL</strain>
    </source>
</reference>
<dbReference type="InterPro" id="IPR004332">
    <property type="entry name" value="Transposase_MuDR"/>
</dbReference>
<organism evidence="2 3">
    <name type="scientific">Dipteronia sinensis</name>
    <dbReference type="NCBI Taxonomy" id="43782"/>
    <lineage>
        <taxon>Eukaryota</taxon>
        <taxon>Viridiplantae</taxon>
        <taxon>Streptophyta</taxon>
        <taxon>Embryophyta</taxon>
        <taxon>Tracheophyta</taxon>
        <taxon>Spermatophyta</taxon>
        <taxon>Magnoliopsida</taxon>
        <taxon>eudicotyledons</taxon>
        <taxon>Gunneridae</taxon>
        <taxon>Pentapetalae</taxon>
        <taxon>rosids</taxon>
        <taxon>malvids</taxon>
        <taxon>Sapindales</taxon>
        <taxon>Sapindaceae</taxon>
        <taxon>Hippocastanoideae</taxon>
        <taxon>Acereae</taxon>
        <taxon>Dipteronia</taxon>
    </lineage>
</organism>